<dbReference type="OrthoDB" id="6270329at2759"/>
<dbReference type="PROSITE" id="PS50089">
    <property type="entry name" value="ZF_RING_2"/>
    <property type="match status" value="1"/>
</dbReference>
<comment type="pathway">
    <text evidence="2">Protein modification; protein ubiquitination.</text>
</comment>
<dbReference type="InterPro" id="IPR001841">
    <property type="entry name" value="Znf_RING"/>
</dbReference>
<keyword evidence="6" id="KW-0863">Zinc-finger</keyword>
<comment type="catalytic activity">
    <reaction evidence="1">
        <text>S-ubiquitinyl-[E2 ubiquitin-conjugating enzyme]-L-cysteine + [acceptor protein]-L-lysine = [E2 ubiquitin-conjugating enzyme]-L-cysteine + N(6)-ubiquitinyl-[acceptor protein]-L-lysine.</text>
        <dbReference type="EC" id="2.3.2.27"/>
    </reaction>
</comment>
<gene>
    <name evidence="9" type="ORF">MSAN_02021900</name>
</gene>
<dbReference type="GO" id="GO:0061630">
    <property type="term" value="F:ubiquitin protein ligase activity"/>
    <property type="evidence" value="ECO:0007669"/>
    <property type="project" value="UniProtKB-EC"/>
</dbReference>
<evidence type="ECO:0000259" key="8">
    <source>
        <dbReference type="PROSITE" id="PS50089"/>
    </source>
</evidence>
<dbReference type="InterPro" id="IPR045103">
    <property type="entry name" value="RNF5/RNF185-like"/>
</dbReference>
<organism evidence="9 10">
    <name type="scientific">Mycena sanguinolenta</name>
    <dbReference type="NCBI Taxonomy" id="230812"/>
    <lineage>
        <taxon>Eukaryota</taxon>
        <taxon>Fungi</taxon>
        <taxon>Dikarya</taxon>
        <taxon>Basidiomycota</taxon>
        <taxon>Agaricomycotina</taxon>
        <taxon>Agaricomycetes</taxon>
        <taxon>Agaricomycetidae</taxon>
        <taxon>Agaricales</taxon>
        <taxon>Marasmiineae</taxon>
        <taxon>Mycenaceae</taxon>
        <taxon>Mycena</taxon>
    </lineage>
</organism>
<keyword evidence="6" id="KW-0479">Metal-binding</keyword>
<feature type="region of interest" description="Disordered" evidence="7">
    <location>
        <begin position="145"/>
        <end position="208"/>
    </location>
</feature>
<dbReference type="Gene3D" id="3.30.40.10">
    <property type="entry name" value="Zinc/RING finger domain, C3HC4 (zinc finger)"/>
    <property type="match status" value="1"/>
</dbReference>
<evidence type="ECO:0000313" key="9">
    <source>
        <dbReference type="EMBL" id="KAF7342649.1"/>
    </source>
</evidence>
<evidence type="ECO:0000256" key="1">
    <source>
        <dbReference type="ARBA" id="ARBA00000900"/>
    </source>
</evidence>
<keyword evidence="6" id="KW-0862">Zinc</keyword>
<evidence type="ECO:0000256" key="5">
    <source>
        <dbReference type="ARBA" id="ARBA00022786"/>
    </source>
</evidence>
<evidence type="ECO:0000256" key="7">
    <source>
        <dbReference type="SAM" id="MobiDB-lite"/>
    </source>
</evidence>
<evidence type="ECO:0000256" key="6">
    <source>
        <dbReference type="PROSITE-ProRule" id="PRU00175"/>
    </source>
</evidence>
<name>A0A8H6XLL4_9AGAR</name>
<dbReference type="GO" id="GO:0005783">
    <property type="term" value="C:endoplasmic reticulum"/>
    <property type="evidence" value="ECO:0007669"/>
    <property type="project" value="InterPro"/>
</dbReference>
<evidence type="ECO:0000256" key="2">
    <source>
        <dbReference type="ARBA" id="ARBA00004906"/>
    </source>
</evidence>
<reference evidence="9" key="1">
    <citation type="submission" date="2020-05" db="EMBL/GenBank/DDBJ databases">
        <title>Mycena genomes resolve the evolution of fungal bioluminescence.</title>
        <authorList>
            <person name="Tsai I.J."/>
        </authorList>
    </citation>
    <scope>NUCLEOTIDE SEQUENCE</scope>
    <source>
        <strain evidence="9">160909Yilan</strain>
    </source>
</reference>
<feature type="region of interest" description="Disordered" evidence="7">
    <location>
        <begin position="40"/>
        <end position="71"/>
    </location>
</feature>
<feature type="compositionally biased region" description="Low complexity" evidence="7">
    <location>
        <begin position="165"/>
        <end position="175"/>
    </location>
</feature>
<sequence>MDHEYIQNHFQTGAASILEEDFSVERYTIDLGSGALESACPTPPLQVRRPIPHRPFRPSRQAPAKSSARKRKEAERDCGICFEPAVSPVRTRCCAHLFCAEHITAWLHGPASDGCCPACRAPVSDDALLALGHPALSALHVPPVAPPPSRSASPALIDIPPAQPSSPGSYASYPSIPVDDPALSSSSSSYSGSGSENEGEQEDEDSTDYSLPALLRARALQTRRHVSHPFSSVLGPPRGSGTRGADWSVGGRCGSAGVKGRVGCAMKPWRLNSALVWL</sequence>
<dbReference type="AlphaFoldDB" id="A0A8H6XLL4"/>
<evidence type="ECO:0000313" key="10">
    <source>
        <dbReference type="Proteomes" id="UP000623467"/>
    </source>
</evidence>
<dbReference type="GO" id="GO:0008270">
    <property type="term" value="F:zinc ion binding"/>
    <property type="evidence" value="ECO:0007669"/>
    <property type="project" value="UniProtKB-KW"/>
</dbReference>
<feature type="region of interest" description="Disordered" evidence="7">
    <location>
        <begin position="228"/>
        <end position="250"/>
    </location>
</feature>
<evidence type="ECO:0000256" key="4">
    <source>
        <dbReference type="ARBA" id="ARBA00022679"/>
    </source>
</evidence>
<dbReference type="Proteomes" id="UP000623467">
    <property type="component" value="Unassembled WGS sequence"/>
</dbReference>
<feature type="compositionally biased region" description="Low complexity" evidence="7">
    <location>
        <begin position="184"/>
        <end position="196"/>
    </location>
</feature>
<accession>A0A8H6XLL4</accession>
<evidence type="ECO:0000256" key="3">
    <source>
        <dbReference type="ARBA" id="ARBA00012483"/>
    </source>
</evidence>
<dbReference type="EMBL" id="JACAZH010000025">
    <property type="protein sequence ID" value="KAF7342649.1"/>
    <property type="molecule type" value="Genomic_DNA"/>
</dbReference>
<dbReference type="PANTHER" id="PTHR12313">
    <property type="entry name" value="E3 UBIQUITIN-PROTEIN LIGASE RNF5-RELATED"/>
    <property type="match status" value="1"/>
</dbReference>
<dbReference type="SUPFAM" id="SSF57850">
    <property type="entry name" value="RING/U-box"/>
    <property type="match status" value="1"/>
</dbReference>
<proteinExistence type="predicted"/>
<dbReference type="EC" id="2.3.2.27" evidence="3"/>
<protein>
    <recommendedName>
        <fullName evidence="3">RING-type E3 ubiquitin transferase</fullName>
        <ecNumber evidence="3">2.3.2.27</ecNumber>
    </recommendedName>
</protein>
<keyword evidence="5" id="KW-0833">Ubl conjugation pathway</keyword>
<dbReference type="GO" id="GO:0006511">
    <property type="term" value="P:ubiquitin-dependent protein catabolic process"/>
    <property type="evidence" value="ECO:0007669"/>
    <property type="project" value="InterPro"/>
</dbReference>
<keyword evidence="10" id="KW-1185">Reference proteome</keyword>
<comment type="caution">
    <text evidence="9">The sequence shown here is derived from an EMBL/GenBank/DDBJ whole genome shotgun (WGS) entry which is preliminary data.</text>
</comment>
<keyword evidence="4" id="KW-0808">Transferase</keyword>
<feature type="compositionally biased region" description="Acidic residues" evidence="7">
    <location>
        <begin position="197"/>
        <end position="207"/>
    </location>
</feature>
<dbReference type="InterPro" id="IPR013083">
    <property type="entry name" value="Znf_RING/FYVE/PHD"/>
</dbReference>
<feature type="domain" description="RING-type" evidence="8">
    <location>
        <begin position="78"/>
        <end position="120"/>
    </location>
</feature>